<dbReference type="PANTHER" id="PTHR32552">
    <property type="entry name" value="FERRICHROME IRON RECEPTOR-RELATED"/>
    <property type="match status" value="1"/>
</dbReference>
<dbReference type="Proteomes" id="UP001204015">
    <property type="component" value="Unassembled WGS sequence"/>
</dbReference>
<name>A0ABT1BZ32_9BACT</name>
<evidence type="ECO:0000256" key="4">
    <source>
        <dbReference type="ARBA" id="ARBA00022452"/>
    </source>
</evidence>
<gene>
    <name evidence="19" type="ORF">NG821_06470</name>
</gene>
<dbReference type="CDD" id="cd01347">
    <property type="entry name" value="ligand_gated_channel"/>
    <property type="match status" value="1"/>
</dbReference>
<proteinExistence type="inferred from homology"/>
<feature type="region of interest" description="Disordered" evidence="16">
    <location>
        <begin position="465"/>
        <end position="487"/>
    </location>
</feature>
<evidence type="ECO:0000256" key="1">
    <source>
        <dbReference type="ARBA" id="ARBA00004571"/>
    </source>
</evidence>
<comment type="subcellular location">
    <subcellularLocation>
        <location evidence="1 14">Cell outer membrane</location>
        <topology evidence="1 14">Multi-pass membrane protein</topology>
    </subcellularLocation>
</comment>
<evidence type="ECO:0000256" key="15">
    <source>
        <dbReference type="RuleBase" id="RU003357"/>
    </source>
</evidence>
<comment type="caution">
    <text evidence="19">The sequence shown here is derived from an EMBL/GenBank/DDBJ whole genome shotgun (WGS) entry which is preliminary data.</text>
</comment>
<evidence type="ECO:0000256" key="7">
    <source>
        <dbReference type="ARBA" id="ARBA00022729"/>
    </source>
</evidence>
<comment type="similarity">
    <text evidence="2 14 15">Belongs to the TonB-dependent receptor family.</text>
</comment>
<dbReference type="SUPFAM" id="SSF56935">
    <property type="entry name" value="Porins"/>
    <property type="match status" value="1"/>
</dbReference>
<protein>
    <submittedName>
        <fullName evidence="19">TonB-dependent siderophore receptor</fullName>
    </submittedName>
</protein>
<keyword evidence="9" id="KW-0406">Ion transport</keyword>
<dbReference type="InterPro" id="IPR012910">
    <property type="entry name" value="Plug_dom"/>
</dbReference>
<organism evidence="19 20">
    <name type="scientific">Segatella cerevisiae</name>
    <dbReference type="NCBI Taxonomy" id="2053716"/>
    <lineage>
        <taxon>Bacteria</taxon>
        <taxon>Pseudomonadati</taxon>
        <taxon>Bacteroidota</taxon>
        <taxon>Bacteroidia</taxon>
        <taxon>Bacteroidales</taxon>
        <taxon>Prevotellaceae</taxon>
        <taxon>Segatella</taxon>
    </lineage>
</organism>
<evidence type="ECO:0000256" key="13">
    <source>
        <dbReference type="ARBA" id="ARBA00023237"/>
    </source>
</evidence>
<keyword evidence="10 15" id="KW-0798">TonB box</keyword>
<dbReference type="PROSITE" id="PS52016">
    <property type="entry name" value="TONB_DEPENDENT_REC_3"/>
    <property type="match status" value="1"/>
</dbReference>
<evidence type="ECO:0000256" key="2">
    <source>
        <dbReference type="ARBA" id="ARBA00009810"/>
    </source>
</evidence>
<evidence type="ECO:0000256" key="6">
    <source>
        <dbReference type="ARBA" id="ARBA00022692"/>
    </source>
</evidence>
<keyword evidence="12 19" id="KW-0675">Receptor</keyword>
<dbReference type="Gene3D" id="2.40.170.20">
    <property type="entry name" value="TonB-dependent receptor, beta-barrel domain"/>
    <property type="match status" value="1"/>
</dbReference>
<dbReference type="Pfam" id="PF07715">
    <property type="entry name" value="Plug"/>
    <property type="match status" value="1"/>
</dbReference>
<evidence type="ECO:0000256" key="5">
    <source>
        <dbReference type="ARBA" id="ARBA00022496"/>
    </source>
</evidence>
<keyword evidence="13 14" id="KW-0998">Cell outer membrane</keyword>
<dbReference type="NCBIfam" id="TIGR01783">
    <property type="entry name" value="TonB-siderophor"/>
    <property type="match status" value="1"/>
</dbReference>
<dbReference type="InterPro" id="IPR036942">
    <property type="entry name" value="Beta-barrel_TonB_sf"/>
</dbReference>
<keyword evidence="11 14" id="KW-0472">Membrane</keyword>
<keyword evidence="3 14" id="KW-0813">Transport</keyword>
<dbReference type="InterPro" id="IPR000531">
    <property type="entry name" value="Beta-barrel_TonB"/>
</dbReference>
<keyword evidence="8" id="KW-0408">Iron</keyword>
<evidence type="ECO:0000256" key="8">
    <source>
        <dbReference type="ARBA" id="ARBA00023004"/>
    </source>
</evidence>
<keyword evidence="6 14" id="KW-0812">Transmembrane</keyword>
<evidence type="ECO:0000259" key="18">
    <source>
        <dbReference type="Pfam" id="PF07715"/>
    </source>
</evidence>
<dbReference type="PANTHER" id="PTHR32552:SF68">
    <property type="entry name" value="FERRICHROME OUTER MEMBRANE TRANSPORTER_PHAGE RECEPTOR"/>
    <property type="match status" value="1"/>
</dbReference>
<evidence type="ECO:0000256" key="3">
    <source>
        <dbReference type="ARBA" id="ARBA00022448"/>
    </source>
</evidence>
<evidence type="ECO:0000313" key="20">
    <source>
        <dbReference type="Proteomes" id="UP001204015"/>
    </source>
</evidence>
<keyword evidence="5" id="KW-0410">Iron transport</keyword>
<dbReference type="InterPro" id="IPR010105">
    <property type="entry name" value="TonB_sidphr_rcpt"/>
</dbReference>
<dbReference type="InterPro" id="IPR039426">
    <property type="entry name" value="TonB-dep_rcpt-like"/>
</dbReference>
<evidence type="ECO:0000256" key="11">
    <source>
        <dbReference type="ARBA" id="ARBA00023136"/>
    </source>
</evidence>
<dbReference type="Gene3D" id="2.170.130.10">
    <property type="entry name" value="TonB-dependent receptor, plug domain"/>
    <property type="match status" value="1"/>
</dbReference>
<evidence type="ECO:0000256" key="10">
    <source>
        <dbReference type="ARBA" id="ARBA00023077"/>
    </source>
</evidence>
<evidence type="ECO:0000313" key="19">
    <source>
        <dbReference type="EMBL" id="MCO6025488.1"/>
    </source>
</evidence>
<dbReference type="Pfam" id="PF00593">
    <property type="entry name" value="TonB_dep_Rec_b-barrel"/>
    <property type="match status" value="1"/>
</dbReference>
<dbReference type="RefSeq" id="WP_252760847.1">
    <property type="nucleotide sequence ID" value="NZ_JAMXLY010000019.1"/>
</dbReference>
<sequence>MTSRIFKIGRLPFVEGLSILFLWVGISQNTYAQNDSTKVVLPTVEVEGRRVQSYTSDYSYMLTKTQAPILQTPASISSVTKELINDKLQYSLQDISSDVAGVASYSGFDEYTIRGFRAENARLFNGLRGYNSKFASPMLVNVERIEILKGPAATLYGNSDPGGSINLVSKKPLDTNRASVSVMGGSWDHWRFMGDVTGPLNKSKTLLYRLNAGYDTHNSFRDNQFAHSYQIAPSLSFIPNDKLELNVEFSLSHTNSVLDRGVPGIENESIKDFSPIRLTLNQKGDRLKETDIATSIFGSYKFNKHISFNTGYLNYISNEKVAEHSFQSYLSPDTIGLYYTKWNYKTVTHSLTNYFSFRFKTGPLKHDLVAGWDYIQTKINRGDQDRYEVPSLFGKNSGIVSAFSLRHPVYETPDFSTYVLSDADNENNEVDADIYRTQGLYIQEFLTWNRWKLLAGIRREFYRGADDDDDSGSDEGSADADDDDDEVDLGGKIENIWLPKIALLYDITPNVTTYVQYSKGFDPFEQSNDLQIFKNPFKPIVSQLYEFGAKGMFFNQKLMATLAVYRLDVKNTAVNANDPSQPDLYVQHGEDRSQGIELELNGNILPNLSVNINYAYDVAKVEKSDVPSEVGNLKENAPKNISNSWIKYTFDHGFLSNLSIMLGHSQVSRRNTLTPGLRLPGYVIFNGALQYRWHHIEVFFNLDNILNKVYWQSAYNNIYKWPGAPRNFMAGFTYNL</sequence>
<dbReference type="EMBL" id="JAMXLY010000019">
    <property type="protein sequence ID" value="MCO6025488.1"/>
    <property type="molecule type" value="Genomic_DNA"/>
</dbReference>
<evidence type="ECO:0000256" key="14">
    <source>
        <dbReference type="PROSITE-ProRule" id="PRU01360"/>
    </source>
</evidence>
<keyword evidence="4 14" id="KW-1134">Transmembrane beta strand</keyword>
<evidence type="ECO:0000256" key="16">
    <source>
        <dbReference type="SAM" id="MobiDB-lite"/>
    </source>
</evidence>
<evidence type="ECO:0000256" key="12">
    <source>
        <dbReference type="ARBA" id="ARBA00023170"/>
    </source>
</evidence>
<evidence type="ECO:0000256" key="9">
    <source>
        <dbReference type="ARBA" id="ARBA00023065"/>
    </source>
</evidence>
<keyword evidence="20" id="KW-1185">Reference proteome</keyword>
<feature type="domain" description="TonB-dependent receptor plug" evidence="18">
    <location>
        <begin position="70"/>
        <end position="163"/>
    </location>
</feature>
<reference evidence="19 20" key="1">
    <citation type="submission" date="2022-06" db="EMBL/GenBank/DDBJ databases">
        <title>A taxonomic note on the genus Prevotella: Description of four novel genera and emended description of the genera Hallella and Xylanibacter.</title>
        <authorList>
            <person name="Hitch T.C.A."/>
        </authorList>
    </citation>
    <scope>NUCLEOTIDE SEQUENCE [LARGE SCALE GENOMIC DNA]</scope>
    <source>
        <strain evidence="19 20">DSM 100619</strain>
    </source>
</reference>
<feature type="domain" description="TonB-dependent receptor-like beta-barrel" evidence="17">
    <location>
        <begin position="299"/>
        <end position="705"/>
    </location>
</feature>
<feature type="compositionally biased region" description="Acidic residues" evidence="16">
    <location>
        <begin position="466"/>
        <end position="487"/>
    </location>
</feature>
<evidence type="ECO:0000259" key="17">
    <source>
        <dbReference type="Pfam" id="PF00593"/>
    </source>
</evidence>
<keyword evidence="7" id="KW-0732">Signal</keyword>
<dbReference type="InterPro" id="IPR037066">
    <property type="entry name" value="Plug_dom_sf"/>
</dbReference>
<accession>A0ABT1BZ32</accession>